<feature type="transmembrane region" description="Helical" evidence="2">
    <location>
        <begin position="228"/>
        <end position="251"/>
    </location>
</feature>
<keyword evidence="2" id="KW-1133">Transmembrane helix</keyword>
<dbReference type="AlphaFoldDB" id="A0A9X4SAQ3"/>
<reference evidence="4" key="1">
    <citation type="submission" date="2013-01" db="EMBL/GenBank/DDBJ databases">
        <title>Genome draft of Hydrogenophaga taeniospiralis 2K1.</title>
        <authorList>
            <person name="Gomila M."/>
            <person name="Lalucat J."/>
        </authorList>
    </citation>
    <scope>NUCLEOTIDE SEQUENCE</scope>
    <source>
        <strain evidence="4">CCUG 15921</strain>
    </source>
</reference>
<evidence type="ECO:0000256" key="2">
    <source>
        <dbReference type="SAM" id="Phobius"/>
    </source>
</evidence>
<keyword evidence="2" id="KW-0812">Transmembrane</keyword>
<dbReference type="RefSeq" id="WP_068173226.1">
    <property type="nucleotide sequence ID" value="NZ_AOGK01000003.1"/>
</dbReference>
<protein>
    <submittedName>
        <fullName evidence="4">Glycosyl transferase family protein</fullName>
    </submittedName>
</protein>
<evidence type="ECO:0000313" key="4">
    <source>
        <dbReference type="EMBL" id="MDG5974463.1"/>
    </source>
</evidence>
<organism evidence="4 5">
    <name type="scientific">Hydrogenophaga taeniospiralis CCUG 15921</name>
    <dbReference type="NCBI Taxonomy" id="1281780"/>
    <lineage>
        <taxon>Bacteria</taxon>
        <taxon>Pseudomonadati</taxon>
        <taxon>Pseudomonadota</taxon>
        <taxon>Betaproteobacteria</taxon>
        <taxon>Burkholderiales</taxon>
        <taxon>Comamonadaceae</taxon>
        <taxon>Hydrogenophaga</taxon>
    </lineage>
</organism>
<comment type="similarity">
    <text evidence="1">Belongs to the glycosyltransferase 2 family. WaaE/KdtX subfamily.</text>
</comment>
<dbReference type="InterPro" id="IPR029044">
    <property type="entry name" value="Nucleotide-diphossugar_trans"/>
</dbReference>
<dbReference type="InterPro" id="IPR001173">
    <property type="entry name" value="Glyco_trans_2-like"/>
</dbReference>
<feature type="domain" description="Glycosyltransferase 2-like" evidence="3">
    <location>
        <begin position="13"/>
        <end position="109"/>
    </location>
</feature>
<keyword evidence="5" id="KW-1185">Reference proteome</keyword>
<name>A0A9X4SAQ3_9BURK</name>
<sequence length="266" mass="30211">MIEDQDKKPTLCIGILTLNEERRIAACIDNAAFADQIIVIDSGSTDRTREIAADKGAEVHLYADWQGFAVQRNRLLEHVRTDYIFFLDADETIPAPLKQEIQHAVETRSEAVWKVFWEQVAFGTPLTRMTKVAGGVRRLFAMSNILRYEGVVHEHAILRHPDTPERAFKGRLLHHSRETVYGSLLKLAQYAQLGAVRRAQAGKKGGIRRGLASALMNFVRFYFFRKGFLCGGPGFLFCLVVSLECFFRYAILKYDPMSENADVVKR</sequence>
<dbReference type="PANTHER" id="PTHR43630">
    <property type="entry name" value="POLY-BETA-1,6-N-ACETYL-D-GLUCOSAMINE SYNTHASE"/>
    <property type="match status" value="1"/>
</dbReference>
<gene>
    <name evidence="4" type="ORF">H010_04322</name>
</gene>
<dbReference type="SUPFAM" id="SSF53448">
    <property type="entry name" value="Nucleotide-diphospho-sugar transferases"/>
    <property type="match status" value="1"/>
</dbReference>
<accession>A0A9X4SAQ3</accession>
<dbReference type="Pfam" id="PF00535">
    <property type="entry name" value="Glycos_transf_2"/>
    <property type="match status" value="1"/>
</dbReference>
<dbReference type="Gene3D" id="3.90.550.10">
    <property type="entry name" value="Spore Coat Polysaccharide Biosynthesis Protein SpsA, Chain A"/>
    <property type="match status" value="1"/>
</dbReference>
<dbReference type="OrthoDB" id="9815923at2"/>
<evidence type="ECO:0000256" key="1">
    <source>
        <dbReference type="ARBA" id="ARBA00038494"/>
    </source>
</evidence>
<dbReference type="GO" id="GO:0016740">
    <property type="term" value="F:transferase activity"/>
    <property type="evidence" value="ECO:0007669"/>
    <property type="project" value="UniProtKB-KW"/>
</dbReference>
<keyword evidence="4" id="KW-0808">Transferase</keyword>
<evidence type="ECO:0000313" key="5">
    <source>
        <dbReference type="Proteomes" id="UP001152876"/>
    </source>
</evidence>
<evidence type="ECO:0000259" key="3">
    <source>
        <dbReference type="Pfam" id="PF00535"/>
    </source>
</evidence>
<dbReference type="Proteomes" id="UP001152876">
    <property type="component" value="Unassembled WGS sequence"/>
</dbReference>
<dbReference type="PANTHER" id="PTHR43630:SF2">
    <property type="entry name" value="GLYCOSYLTRANSFERASE"/>
    <property type="match status" value="1"/>
</dbReference>
<keyword evidence="2" id="KW-0472">Membrane</keyword>
<dbReference type="CDD" id="cd02511">
    <property type="entry name" value="Beta4Glucosyltransferase"/>
    <property type="match status" value="1"/>
</dbReference>
<comment type="caution">
    <text evidence="4">The sequence shown here is derived from an EMBL/GenBank/DDBJ whole genome shotgun (WGS) entry which is preliminary data.</text>
</comment>
<dbReference type="EMBL" id="AOGK01000003">
    <property type="protein sequence ID" value="MDG5974463.1"/>
    <property type="molecule type" value="Genomic_DNA"/>
</dbReference>
<proteinExistence type="inferred from homology"/>